<sequence>MNCYLTATVILLAFFTVVLLFLKFTQSRFSETGNFDNLDTRYKYPYDPPVNPVAADSKTIKKIVPSSDLYDPIYYNEGPLNELMYSGGLNEMIQIPLQFNVPNDTEVLRSQNILVTPYNKIKYCN</sequence>
<dbReference type="AlphaFoldDB" id="A0A6C0I9R0"/>
<protein>
    <submittedName>
        <fullName evidence="1">Uncharacterized protein</fullName>
    </submittedName>
</protein>
<organism evidence="1">
    <name type="scientific">viral metagenome</name>
    <dbReference type="NCBI Taxonomy" id="1070528"/>
    <lineage>
        <taxon>unclassified sequences</taxon>
        <taxon>metagenomes</taxon>
        <taxon>organismal metagenomes</taxon>
    </lineage>
</organism>
<proteinExistence type="predicted"/>
<accession>A0A6C0I9R0</accession>
<name>A0A6C0I9R0_9ZZZZ</name>
<dbReference type="EMBL" id="MN740136">
    <property type="protein sequence ID" value="QHT89135.1"/>
    <property type="molecule type" value="Genomic_DNA"/>
</dbReference>
<evidence type="ECO:0000313" key="1">
    <source>
        <dbReference type="EMBL" id="QHT89135.1"/>
    </source>
</evidence>
<reference evidence="1" key="1">
    <citation type="journal article" date="2020" name="Nature">
        <title>Giant virus diversity and host interactions through global metagenomics.</title>
        <authorList>
            <person name="Schulz F."/>
            <person name="Roux S."/>
            <person name="Paez-Espino D."/>
            <person name="Jungbluth S."/>
            <person name="Walsh D.A."/>
            <person name="Denef V.J."/>
            <person name="McMahon K.D."/>
            <person name="Konstantinidis K.T."/>
            <person name="Eloe-Fadrosh E.A."/>
            <person name="Kyrpides N.C."/>
            <person name="Woyke T."/>
        </authorList>
    </citation>
    <scope>NUCLEOTIDE SEQUENCE</scope>
    <source>
        <strain evidence="1">GVMAG-M-3300023184-53</strain>
    </source>
</reference>